<feature type="region of interest" description="Disordered" evidence="1">
    <location>
        <begin position="105"/>
        <end position="127"/>
    </location>
</feature>
<feature type="compositionally biased region" description="Acidic residues" evidence="1">
    <location>
        <begin position="118"/>
        <end position="127"/>
    </location>
</feature>
<evidence type="ECO:0000259" key="2">
    <source>
        <dbReference type="Pfam" id="PF19493"/>
    </source>
</evidence>
<dbReference type="RefSeq" id="WP_203763270.1">
    <property type="nucleotide sequence ID" value="NZ_BAAABO010000012.1"/>
</dbReference>
<protein>
    <recommendedName>
        <fullName evidence="2">Trypsin-co-occurring domain-containing protein</fullName>
    </recommendedName>
</protein>
<organism evidence="3 4">
    <name type="scientific">Paractinoplanes deccanensis</name>
    <dbReference type="NCBI Taxonomy" id="113561"/>
    <lineage>
        <taxon>Bacteria</taxon>
        <taxon>Bacillati</taxon>
        <taxon>Actinomycetota</taxon>
        <taxon>Actinomycetes</taxon>
        <taxon>Micromonosporales</taxon>
        <taxon>Micromonosporaceae</taxon>
        <taxon>Paractinoplanes</taxon>
    </lineage>
</organism>
<feature type="domain" description="Trypsin-co-occurring" evidence="2">
    <location>
        <begin position="9"/>
        <end position="105"/>
    </location>
</feature>
<accession>A0ABQ3Y3Q6</accession>
<evidence type="ECO:0000313" key="4">
    <source>
        <dbReference type="Proteomes" id="UP000609879"/>
    </source>
</evidence>
<proteinExistence type="predicted"/>
<name>A0ABQ3Y3Q6_9ACTN</name>
<dbReference type="InterPro" id="IPR045794">
    <property type="entry name" value="Trypco1"/>
</dbReference>
<dbReference type="Pfam" id="PF19493">
    <property type="entry name" value="Trypco1"/>
    <property type="match status" value="1"/>
</dbReference>
<dbReference type="EMBL" id="BOMI01000063">
    <property type="protein sequence ID" value="GID74620.1"/>
    <property type="molecule type" value="Genomic_DNA"/>
</dbReference>
<dbReference type="NCBIfam" id="NF041216">
    <property type="entry name" value="CU044_2847_fam"/>
    <property type="match status" value="1"/>
</dbReference>
<gene>
    <name evidence="3" type="ORF">Ade02nite_32610</name>
</gene>
<evidence type="ECO:0000313" key="3">
    <source>
        <dbReference type="EMBL" id="GID74620.1"/>
    </source>
</evidence>
<reference evidence="3 4" key="1">
    <citation type="submission" date="2021-01" db="EMBL/GenBank/DDBJ databases">
        <title>Whole genome shotgun sequence of Actinoplanes deccanensis NBRC 13994.</title>
        <authorList>
            <person name="Komaki H."/>
            <person name="Tamura T."/>
        </authorList>
    </citation>
    <scope>NUCLEOTIDE SEQUENCE [LARGE SCALE GENOMIC DNA]</scope>
    <source>
        <strain evidence="3 4">NBRC 13994</strain>
    </source>
</reference>
<keyword evidence="4" id="KW-1185">Reference proteome</keyword>
<dbReference type="Proteomes" id="UP000609879">
    <property type="component" value="Unassembled WGS sequence"/>
</dbReference>
<sequence length="127" mass="13368">MPTELMRVQADDGSAVLIEIDKPDSGFGEVAFDGAVFKAKETLEQALAGVRGIALKALDEFRSGGDDGPDSVELEFGVKFKAEAGAAVFAKTAAEGHIVVRMGWTGRGQPVGRPGLDYGDDDEEPRA</sequence>
<comment type="caution">
    <text evidence="3">The sequence shown here is derived from an EMBL/GenBank/DDBJ whole genome shotgun (WGS) entry which is preliminary data.</text>
</comment>
<evidence type="ECO:0000256" key="1">
    <source>
        <dbReference type="SAM" id="MobiDB-lite"/>
    </source>
</evidence>